<dbReference type="EC" id="3.1.3.11" evidence="6 15"/>
<feature type="binding site" evidence="15">
    <location>
        <begin position="240"/>
        <end position="241"/>
    </location>
    <ligand>
        <name>beta-D-fructose 1,6-bisphosphate</name>
        <dbReference type="ChEBI" id="CHEBI:32966"/>
        <note>ligand shared between dimeric partners</note>
    </ligand>
</feature>
<dbReference type="Proteomes" id="UP000053260">
    <property type="component" value="Unassembled WGS sequence"/>
</dbReference>
<keyword evidence="10 15" id="KW-0378">Hydrolase</keyword>
<feature type="binding site" description="in other chain" evidence="15">
    <location>
        <position position="264"/>
    </location>
    <ligand>
        <name>beta-D-fructose 1,6-bisphosphate</name>
        <dbReference type="ChEBI" id="CHEBI:32966"/>
        <note>ligand shared between dimeric partners</note>
    </ligand>
</feature>
<comment type="subunit">
    <text evidence="5 15">Homooctamer; dimer of tetramers.</text>
</comment>
<comment type="cofactor">
    <cofactor evidence="2 15">
        <name>Mg(2+)</name>
        <dbReference type="ChEBI" id="CHEBI:18420"/>
    </cofactor>
</comment>
<dbReference type="OrthoDB" id="9763541at2"/>
<name>A0A117S049_9ACTN</name>
<dbReference type="UniPathway" id="UPA00138"/>
<accession>A0A117S049</accession>
<feature type="binding site" evidence="15">
    <location>
        <position position="52"/>
    </location>
    <ligand>
        <name>Mg(2+)</name>
        <dbReference type="ChEBI" id="CHEBI:18420"/>
        <label>2</label>
    </ligand>
</feature>
<keyword evidence="14 15" id="KW-0119">Carbohydrate metabolism</keyword>
<dbReference type="InterPro" id="IPR036076">
    <property type="entry name" value="FBPase_V_sf"/>
</dbReference>
<comment type="catalytic activity">
    <reaction evidence="1 15">
        <text>beta-D-fructose 1,6-bisphosphate + H2O = beta-D-fructose 6-phosphate + phosphate</text>
        <dbReference type="Rhea" id="RHEA:11064"/>
        <dbReference type="ChEBI" id="CHEBI:15377"/>
        <dbReference type="ChEBI" id="CHEBI:32966"/>
        <dbReference type="ChEBI" id="CHEBI:43474"/>
        <dbReference type="ChEBI" id="CHEBI:57634"/>
        <dbReference type="EC" id="3.1.3.11"/>
    </reaction>
</comment>
<feature type="binding site" evidence="15">
    <location>
        <position position="264"/>
    </location>
    <ligand>
        <name>dihydroxyacetone phosphate</name>
        <dbReference type="ChEBI" id="CHEBI:57642"/>
    </ligand>
</feature>
<dbReference type="EMBL" id="LMXB01000053">
    <property type="protein sequence ID" value="KUO19312.1"/>
    <property type="molecule type" value="Genomic_DNA"/>
</dbReference>
<evidence type="ECO:0000256" key="4">
    <source>
        <dbReference type="ARBA" id="ARBA00010693"/>
    </source>
</evidence>
<evidence type="ECO:0000256" key="5">
    <source>
        <dbReference type="ARBA" id="ARBA00011820"/>
    </source>
</evidence>
<keyword evidence="11 15" id="KW-0460">Magnesium</keyword>
<feature type="binding site" evidence="15">
    <location>
        <position position="93"/>
    </location>
    <ligand>
        <name>Mg(2+)</name>
        <dbReference type="ChEBI" id="CHEBI:18420"/>
        <label>1</label>
    </ligand>
</feature>
<dbReference type="InterPro" id="IPR002803">
    <property type="entry name" value="FBPase_V"/>
</dbReference>
<feature type="binding site" description="in other chain" evidence="15">
    <location>
        <position position="285"/>
    </location>
    <ligand>
        <name>beta-D-fructose 1,6-bisphosphate</name>
        <dbReference type="ChEBI" id="CHEBI:32966"/>
        <note>ligand shared between dimeric partners</note>
    </ligand>
</feature>
<dbReference type="AlphaFoldDB" id="A0A117S049"/>
<protein>
    <recommendedName>
        <fullName evidence="7 15">Fructose-1,6-bisphosphate aldolase/phosphatase</fullName>
        <shortName evidence="15">FBP A/P</shortName>
        <shortName evidence="15">FBP aldolase/phosphatase</shortName>
        <ecNumber evidence="6 15">3.1.3.11</ecNumber>
        <ecNumber evidence="15">4.1.2.13</ecNumber>
    </recommendedName>
</protein>
<dbReference type="PANTHER" id="PTHR38341:SF1">
    <property type="entry name" value="FRUCTOSE-1,6-BISPHOSPHATE ALDOLASE_PHOSPHATASE"/>
    <property type="match status" value="1"/>
</dbReference>
<dbReference type="GO" id="GO:0006094">
    <property type="term" value="P:gluconeogenesis"/>
    <property type="evidence" value="ECO:0007669"/>
    <property type="project" value="UniProtKB-UniRule"/>
</dbReference>
<keyword evidence="13 15" id="KW-0704">Schiff base</keyword>
<evidence type="ECO:0000256" key="2">
    <source>
        <dbReference type="ARBA" id="ARBA00001946"/>
    </source>
</evidence>
<feature type="binding site" evidence="15">
    <location>
        <position position="130"/>
    </location>
    <ligand>
        <name>Mg(2+)</name>
        <dbReference type="ChEBI" id="CHEBI:18420"/>
        <label>2</label>
    </ligand>
</feature>
<sequence length="389" mass="42454">MLTLSIIKADTGGFVGHSAVHPDMIDLARRALDGARTSELLLDGQVATCGDDLSLIMTHTYGADAQLIHEFAWDVFTRTTALAKDLGLYGAGQDLLSDAFSGNLRGMGPGYAELDFEERPSEPVICFLADKTEPGAWNLALYKMFADPFNTAGLVIDSKMHDGFVFEVYDLFEEKRIFFDCPGDLYDLLMYIGAPARYVIHSVRSKALGEVAAATSTQRLSLIAGKYVGKDDPVMMVRCQSGLPAVGEVLEPFAFPYAVAGCMRGSHHAPLMPVSVGTAHPSRFDGPPRVVALGFQITHGRLIGYRDLFDDPAFDDARRQANAAMDYLRRHGPFEPHRLPLEDLEYTTMPGIEAKLADHWQPIAGSLEPVHQEHREEPARAGTASGTPG</sequence>
<feature type="compositionally biased region" description="Basic and acidic residues" evidence="16">
    <location>
        <begin position="370"/>
        <end position="379"/>
    </location>
</feature>
<feature type="binding site" description="in other chain" evidence="15">
    <location>
        <position position="131"/>
    </location>
    <ligand>
        <name>beta-D-fructose 1,6-bisphosphate</name>
        <dbReference type="ChEBI" id="CHEBI:32966"/>
        <note>ligand shared between dimeric partners</note>
    </ligand>
</feature>
<keyword evidence="12 15" id="KW-0456">Lyase</keyword>
<feature type="binding site" evidence="15">
    <location>
        <position position="231"/>
    </location>
    <ligand>
        <name>Mg(2+)</name>
        <dbReference type="ChEBI" id="CHEBI:18420"/>
        <label>4</label>
    </ligand>
</feature>
<evidence type="ECO:0000256" key="15">
    <source>
        <dbReference type="HAMAP-Rule" id="MF_02067"/>
    </source>
</evidence>
<dbReference type="EC" id="4.1.2.13" evidence="15"/>
<feature type="binding site" evidence="15">
    <location>
        <position position="231"/>
    </location>
    <ligand>
        <name>Mg(2+)</name>
        <dbReference type="ChEBI" id="CHEBI:18420"/>
        <label>3</label>
    </ligand>
</feature>
<feature type="binding site" description="in other chain" evidence="15">
    <location>
        <position position="346"/>
    </location>
    <ligand>
        <name>beta-D-fructose 1,6-bisphosphate</name>
        <dbReference type="ChEBI" id="CHEBI:32966"/>
        <note>ligand shared between dimeric partners</note>
    </ligand>
</feature>
<feature type="binding site" evidence="15">
    <location>
        <position position="17"/>
    </location>
    <ligand>
        <name>dihydroxyacetone phosphate</name>
        <dbReference type="ChEBI" id="CHEBI:57642"/>
    </ligand>
</feature>
<keyword evidence="9 15" id="KW-0479">Metal-binding</keyword>
<evidence type="ECO:0000256" key="8">
    <source>
        <dbReference type="ARBA" id="ARBA00022432"/>
    </source>
</evidence>
<feature type="active site" description="Proton acceptor; for FBP phosphatase activity" evidence="15">
    <location>
        <position position="10"/>
    </location>
</feature>
<dbReference type="Pfam" id="PF01950">
    <property type="entry name" value="FBPase_3"/>
    <property type="match status" value="1"/>
</dbReference>
<gene>
    <name evidence="15" type="primary">fbp</name>
    <name evidence="17" type="ORF">AQJ91_20320</name>
</gene>
<dbReference type="NCBIfam" id="NF041126">
    <property type="entry name" value="FBP_aldo_phos"/>
    <property type="match status" value="1"/>
</dbReference>
<feature type="binding site" evidence="15">
    <location>
        <position position="232"/>
    </location>
    <ligand>
        <name>Mg(2+)</name>
        <dbReference type="ChEBI" id="CHEBI:18420"/>
        <label>2</label>
    </ligand>
</feature>
<dbReference type="PANTHER" id="PTHR38341">
    <property type="entry name" value="FRUCTOSE-1,6-BISPHOSPHATE ALDOLASE/PHOSPHATASE"/>
    <property type="match status" value="1"/>
</dbReference>
<evidence type="ECO:0000256" key="1">
    <source>
        <dbReference type="ARBA" id="ARBA00001273"/>
    </source>
</evidence>
<feature type="active site" description="Schiff-base intermediate with DHAP; for FBP aldolase activity" evidence="15">
    <location>
        <position position="230"/>
    </location>
</feature>
<dbReference type="SUPFAM" id="SSF111249">
    <property type="entry name" value="Sulfolobus fructose-1,6-bisphosphatase-like"/>
    <property type="match status" value="1"/>
</dbReference>
<feature type="binding site" evidence="15">
    <location>
        <position position="232"/>
    </location>
    <ligand>
        <name>Mg(2+)</name>
        <dbReference type="ChEBI" id="CHEBI:18420"/>
        <label>3</label>
    </ligand>
</feature>
<evidence type="ECO:0000256" key="3">
    <source>
        <dbReference type="ARBA" id="ARBA00004742"/>
    </source>
</evidence>
<comment type="similarity">
    <text evidence="4 15">Belongs to the FBP aldolase/phosphatase family.</text>
</comment>
<evidence type="ECO:0000256" key="14">
    <source>
        <dbReference type="ARBA" id="ARBA00023277"/>
    </source>
</evidence>
<evidence type="ECO:0000256" key="16">
    <source>
        <dbReference type="SAM" id="MobiDB-lite"/>
    </source>
</evidence>
<evidence type="ECO:0000256" key="6">
    <source>
        <dbReference type="ARBA" id="ARBA00013093"/>
    </source>
</evidence>
<feature type="binding site" evidence="15">
    <location>
        <position position="131"/>
    </location>
    <ligand>
        <name>dihydroxyacetone phosphate</name>
        <dbReference type="ChEBI" id="CHEBI:57642"/>
    </ligand>
</feature>
<evidence type="ECO:0000313" key="18">
    <source>
        <dbReference type="Proteomes" id="UP000053260"/>
    </source>
</evidence>
<feature type="binding site" evidence="15">
    <location>
        <position position="51"/>
    </location>
    <ligand>
        <name>Mg(2+)</name>
        <dbReference type="ChEBI" id="CHEBI:18420"/>
        <label>1</label>
    </ligand>
</feature>
<dbReference type="PIRSF" id="PIRSF015647">
    <property type="entry name" value="FBPtase_archl"/>
    <property type="match status" value="1"/>
</dbReference>
<feature type="binding site" evidence="15">
    <location>
        <position position="51"/>
    </location>
    <ligand>
        <name>Mg(2+)</name>
        <dbReference type="ChEBI" id="CHEBI:18420"/>
        <label>2</label>
    </ligand>
</feature>
<evidence type="ECO:0000256" key="9">
    <source>
        <dbReference type="ARBA" id="ARBA00022723"/>
    </source>
</evidence>
<feature type="binding site" evidence="15">
    <location>
        <position position="17"/>
    </location>
    <ligand>
        <name>Mg(2+)</name>
        <dbReference type="ChEBI" id="CHEBI:18420"/>
        <label>1</label>
    </ligand>
</feature>
<feature type="binding site" evidence="15">
    <location>
        <position position="230"/>
    </location>
    <ligand>
        <name>Mg(2+)</name>
        <dbReference type="ChEBI" id="CHEBI:18420"/>
        <label>3</label>
    </ligand>
</feature>
<evidence type="ECO:0000256" key="12">
    <source>
        <dbReference type="ARBA" id="ARBA00023239"/>
    </source>
</evidence>
<proteinExistence type="inferred from homology"/>
<evidence type="ECO:0000256" key="13">
    <source>
        <dbReference type="ARBA" id="ARBA00023270"/>
    </source>
</evidence>
<feature type="binding site" description="in other chain" evidence="15">
    <location>
        <begin position="102"/>
        <end position="103"/>
    </location>
    <ligand>
        <name>beta-D-fructose 1,6-bisphosphate</name>
        <dbReference type="ChEBI" id="CHEBI:32966"/>
        <note>ligand shared between dimeric partners</note>
    </ligand>
</feature>
<dbReference type="RefSeq" id="WP_067023487.1">
    <property type="nucleotide sequence ID" value="NZ_KQ949086.1"/>
</dbReference>
<dbReference type="GO" id="GO:0004332">
    <property type="term" value="F:fructose-bisphosphate aldolase activity"/>
    <property type="evidence" value="ECO:0007669"/>
    <property type="project" value="UniProtKB-UniRule"/>
</dbReference>
<comment type="pathway">
    <text evidence="3 15">Carbohydrate biosynthesis; gluconeogenesis.</text>
</comment>
<evidence type="ECO:0000313" key="17">
    <source>
        <dbReference type="EMBL" id="KUO19312.1"/>
    </source>
</evidence>
<keyword evidence="8 15" id="KW-0312">Gluconeogenesis</keyword>
<feature type="active site" description="Proton donor/acceptor; for FBP aldolase activity" evidence="15">
    <location>
        <position position="227"/>
    </location>
</feature>
<evidence type="ECO:0000256" key="10">
    <source>
        <dbReference type="ARBA" id="ARBA00022801"/>
    </source>
</evidence>
<comment type="function">
    <text evidence="15">Catalyzes two subsequent steps in gluconeogenesis: the aldol condensation of dihydroxyacetone phosphate (DHAP) and glyceraldehyde-3-phosphate (GA3P) to fructose-1,6-bisphosphate (FBP), and the dephosphorylation of FBP to fructose-6-phosphate (F6P).</text>
</comment>
<feature type="binding site" description="in other chain" evidence="15">
    <location>
        <position position="89"/>
    </location>
    <ligand>
        <name>beta-D-fructose 1,6-bisphosphate</name>
        <dbReference type="ChEBI" id="CHEBI:32966"/>
        <note>ligand shared between dimeric partners</note>
    </ligand>
</feature>
<reference evidence="17 18" key="1">
    <citation type="submission" date="2015-10" db="EMBL/GenBank/DDBJ databases">
        <title>Draft genome sequence of Streptomyces sp. RV15, isolated from a marine sponge.</title>
        <authorList>
            <person name="Ruckert C."/>
            <person name="Abdelmohsen U.R."/>
            <person name="Winkler A."/>
            <person name="Hentschel U."/>
            <person name="Kalinowski J."/>
            <person name="Kampfer P."/>
            <person name="Glaeser S."/>
        </authorList>
    </citation>
    <scope>NUCLEOTIDE SEQUENCE [LARGE SCALE GENOMIC DNA]</scope>
    <source>
        <strain evidence="17 18">RV15</strain>
    </source>
</reference>
<dbReference type="GO" id="GO:0000287">
    <property type="term" value="F:magnesium ion binding"/>
    <property type="evidence" value="ECO:0007669"/>
    <property type="project" value="UniProtKB-UniRule"/>
</dbReference>
<feature type="binding site" description="in other chain" evidence="15">
    <location>
        <position position="17"/>
    </location>
    <ligand>
        <name>beta-D-fructose 1,6-bisphosphate</name>
        <dbReference type="ChEBI" id="CHEBI:32966"/>
        <note>ligand shared between dimeric partners</note>
    </ligand>
</feature>
<feature type="binding site" evidence="15">
    <location>
        <position position="285"/>
    </location>
    <ligand>
        <name>dihydroxyacetone phosphate</name>
        <dbReference type="ChEBI" id="CHEBI:57642"/>
    </ligand>
</feature>
<organism evidence="17 18">
    <name type="scientific">Streptomyces dysideae</name>
    <dbReference type="NCBI Taxonomy" id="909626"/>
    <lineage>
        <taxon>Bacteria</taxon>
        <taxon>Bacillati</taxon>
        <taxon>Actinomycetota</taxon>
        <taxon>Actinomycetes</taxon>
        <taxon>Kitasatosporales</taxon>
        <taxon>Streptomycetaceae</taxon>
        <taxon>Streptomyces</taxon>
    </lineage>
</organism>
<dbReference type="HAMAP" id="MF_02067">
    <property type="entry name" value="FBP_aldolase_phosphatase"/>
    <property type="match status" value="1"/>
</dbReference>
<comment type="domain">
    <text evidence="15">Consists of a single catalytic domain, but remodels its active-site architecture via a large structural change to exhibit dual activities.</text>
</comment>
<dbReference type="GO" id="GO:0042132">
    <property type="term" value="F:fructose 1,6-bisphosphate 1-phosphatase activity"/>
    <property type="evidence" value="ECO:0007669"/>
    <property type="project" value="UniProtKB-UniRule"/>
</dbReference>
<dbReference type="STRING" id="909626.AQJ91_20320"/>
<comment type="catalytic activity">
    <reaction evidence="15">
        <text>beta-D-fructose 1,6-bisphosphate = D-glyceraldehyde 3-phosphate + dihydroxyacetone phosphate</text>
        <dbReference type="Rhea" id="RHEA:14729"/>
        <dbReference type="ChEBI" id="CHEBI:32966"/>
        <dbReference type="ChEBI" id="CHEBI:57642"/>
        <dbReference type="ChEBI" id="CHEBI:59776"/>
        <dbReference type="EC" id="4.1.2.13"/>
    </reaction>
</comment>
<evidence type="ECO:0000256" key="11">
    <source>
        <dbReference type="ARBA" id="ARBA00022842"/>
    </source>
</evidence>
<keyword evidence="18" id="KW-1185">Reference proteome</keyword>
<feature type="binding site" evidence="15">
    <location>
        <position position="10"/>
    </location>
    <ligand>
        <name>Mg(2+)</name>
        <dbReference type="ChEBI" id="CHEBI:18420"/>
        <label>1</label>
    </ligand>
</feature>
<comment type="caution">
    <text evidence="17">The sequence shown here is derived from an EMBL/GenBank/DDBJ whole genome shotgun (WGS) entry which is preliminary data.</text>
</comment>
<feature type="region of interest" description="Disordered" evidence="16">
    <location>
        <begin position="365"/>
        <end position="389"/>
    </location>
</feature>
<evidence type="ECO:0000256" key="7">
    <source>
        <dbReference type="ARBA" id="ARBA00018635"/>
    </source>
</evidence>